<proteinExistence type="predicted"/>
<name>A0A2P2J081_RHIMU</name>
<sequence>METNSLQYSPSLLWFYGTLLISKLLPLCLYLHKFHEQKGIQAQEVSPSGNLSTSFRVSTSDQNALSLHH</sequence>
<feature type="compositionally biased region" description="Polar residues" evidence="1">
    <location>
        <begin position="43"/>
        <end position="69"/>
    </location>
</feature>
<keyword evidence="2" id="KW-1133">Transmembrane helix</keyword>
<evidence type="ECO:0000313" key="3">
    <source>
        <dbReference type="EMBL" id="MBW86871.1"/>
    </source>
</evidence>
<keyword evidence="2" id="KW-0812">Transmembrane</keyword>
<feature type="region of interest" description="Disordered" evidence="1">
    <location>
        <begin position="41"/>
        <end position="69"/>
    </location>
</feature>
<evidence type="ECO:0000256" key="1">
    <source>
        <dbReference type="SAM" id="MobiDB-lite"/>
    </source>
</evidence>
<accession>A0A2P2J081</accession>
<protein>
    <submittedName>
        <fullName evidence="3">Uncharacterized protein</fullName>
    </submittedName>
</protein>
<organism evidence="3">
    <name type="scientific">Rhizophora mucronata</name>
    <name type="common">Asiatic mangrove</name>
    <dbReference type="NCBI Taxonomy" id="61149"/>
    <lineage>
        <taxon>Eukaryota</taxon>
        <taxon>Viridiplantae</taxon>
        <taxon>Streptophyta</taxon>
        <taxon>Embryophyta</taxon>
        <taxon>Tracheophyta</taxon>
        <taxon>Spermatophyta</taxon>
        <taxon>Magnoliopsida</taxon>
        <taxon>eudicotyledons</taxon>
        <taxon>Gunneridae</taxon>
        <taxon>Pentapetalae</taxon>
        <taxon>rosids</taxon>
        <taxon>fabids</taxon>
        <taxon>Malpighiales</taxon>
        <taxon>Rhizophoraceae</taxon>
        <taxon>Rhizophora</taxon>
    </lineage>
</organism>
<dbReference type="AlphaFoldDB" id="A0A2P2J081"/>
<feature type="transmembrane region" description="Helical" evidence="2">
    <location>
        <begin position="12"/>
        <end position="31"/>
    </location>
</feature>
<keyword evidence="2" id="KW-0472">Membrane</keyword>
<reference evidence="3" key="1">
    <citation type="submission" date="2018-02" db="EMBL/GenBank/DDBJ databases">
        <title>Rhizophora mucronata_Transcriptome.</title>
        <authorList>
            <person name="Meera S.P."/>
            <person name="Sreeshan A."/>
            <person name="Augustine A."/>
        </authorList>
    </citation>
    <scope>NUCLEOTIDE SEQUENCE</scope>
    <source>
        <tissue evidence="3">Leaf</tissue>
    </source>
</reference>
<evidence type="ECO:0000256" key="2">
    <source>
        <dbReference type="SAM" id="Phobius"/>
    </source>
</evidence>
<dbReference type="EMBL" id="GGEC01006388">
    <property type="protein sequence ID" value="MBW86871.1"/>
    <property type="molecule type" value="Transcribed_RNA"/>
</dbReference>